<feature type="domain" description="Recombinase" evidence="1">
    <location>
        <begin position="156"/>
        <end position="274"/>
    </location>
</feature>
<organism evidence="2 3">
    <name type="scientific">Deinococcus humi</name>
    <dbReference type="NCBI Taxonomy" id="662880"/>
    <lineage>
        <taxon>Bacteria</taxon>
        <taxon>Thermotogati</taxon>
        <taxon>Deinococcota</taxon>
        <taxon>Deinococci</taxon>
        <taxon>Deinococcales</taxon>
        <taxon>Deinococcaceae</taxon>
        <taxon>Deinococcus</taxon>
    </lineage>
</organism>
<dbReference type="Pfam" id="PF13408">
    <property type="entry name" value="Zn_ribbon_recom"/>
    <property type="match status" value="1"/>
</dbReference>
<evidence type="ECO:0000259" key="1">
    <source>
        <dbReference type="PROSITE" id="PS51737"/>
    </source>
</evidence>
<dbReference type="InterPro" id="IPR025827">
    <property type="entry name" value="Zn_ribbon_recom_dom"/>
</dbReference>
<sequence>MTPPTIGGIRVSTDMQADRYGPDRQREDITREAERAGLVITDWVEESITGTDHARAAENRYYQLARQHQGVNVVFSHPNRVGRHVEVTVGIARTIHQLGGTVWIAGTGNLRDRRNWKNFLRDAAEAESDHADIVDRLQRGKSSKAARNLWPHGQPPYGYRIVRDDRGKSLTIEPHPETGPVVREIFDRALAGQGSPTIAAYLIQAGVTVPRPHKSSQGLWTQRHVLYILNNEAYTGRRVFTGPGGETSTVTFEGLVTPAEFRQVRQLVSGRRTNRAARTRFPALWAGHLRCGLCGGSMSVFSNYNTNKAGEQTHYINYRCRNTYNTGVSALLAGAKNCNHRRVHNHTKVDEAGWQLFVQAMTDPAVLVASLPAEASGPDHSARLAELRTQMAETVRRAVAHHLPDDVLTSALEPLRDEMRRLERDSLPPPAQPAPDMTGLAAQMTGHLAGLSGLEERREALDTWAARLVLGPEGIERVEVTVYRR</sequence>
<evidence type="ECO:0000313" key="2">
    <source>
        <dbReference type="EMBL" id="MBB5362116.1"/>
    </source>
</evidence>
<dbReference type="GO" id="GO:0003677">
    <property type="term" value="F:DNA binding"/>
    <property type="evidence" value="ECO:0007669"/>
    <property type="project" value="InterPro"/>
</dbReference>
<dbReference type="InterPro" id="IPR050639">
    <property type="entry name" value="SSR_resolvase"/>
</dbReference>
<dbReference type="EMBL" id="JACHFL010000002">
    <property type="protein sequence ID" value="MBB5362116.1"/>
    <property type="molecule type" value="Genomic_DNA"/>
</dbReference>
<dbReference type="InterPro" id="IPR036162">
    <property type="entry name" value="Resolvase-like_N_sf"/>
</dbReference>
<protein>
    <submittedName>
        <fullName evidence="2">DNA invertase Pin-like site-specific DNA recombinase</fullName>
    </submittedName>
</protein>
<dbReference type="PANTHER" id="PTHR30461">
    <property type="entry name" value="DNA-INVERTASE FROM LAMBDOID PROPHAGE"/>
    <property type="match status" value="1"/>
</dbReference>
<dbReference type="PROSITE" id="PS51737">
    <property type="entry name" value="RECOMBINASE_DNA_BIND"/>
    <property type="match status" value="1"/>
</dbReference>
<dbReference type="SMART" id="SM00857">
    <property type="entry name" value="Resolvase"/>
    <property type="match status" value="1"/>
</dbReference>
<evidence type="ECO:0000313" key="3">
    <source>
        <dbReference type="Proteomes" id="UP000552709"/>
    </source>
</evidence>
<keyword evidence="3" id="KW-1185">Reference proteome</keyword>
<dbReference type="Gene3D" id="3.40.50.1390">
    <property type="entry name" value="Resolvase, N-terminal catalytic domain"/>
    <property type="match status" value="1"/>
</dbReference>
<dbReference type="GO" id="GO:0000150">
    <property type="term" value="F:DNA strand exchange activity"/>
    <property type="evidence" value="ECO:0007669"/>
    <property type="project" value="InterPro"/>
</dbReference>
<dbReference type="CDD" id="cd00338">
    <property type="entry name" value="Ser_Recombinase"/>
    <property type="match status" value="1"/>
</dbReference>
<dbReference type="Pfam" id="PF07508">
    <property type="entry name" value="Recombinase"/>
    <property type="match status" value="1"/>
</dbReference>
<accession>A0A7W8ND91</accession>
<dbReference type="RefSeq" id="WP_184128395.1">
    <property type="nucleotide sequence ID" value="NZ_JACHFL010000002.1"/>
</dbReference>
<comment type="caution">
    <text evidence="2">The sequence shown here is derived from an EMBL/GenBank/DDBJ whole genome shotgun (WGS) entry which is preliminary data.</text>
</comment>
<dbReference type="InterPro" id="IPR011109">
    <property type="entry name" value="DNA_bind_recombinase_dom"/>
</dbReference>
<dbReference type="Proteomes" id="UP000552709">
    <property type="component" value="Unassembled WGS sequence"/>
</dbReference>
<dbReference type="Gene3D" id="3.90.1750.20">
    <property type="entry name" value="Putative Large Serine Recombinase, Chain B, Domain 2"/>
    <property type="match status" value="1"/>
</dbReference>
<dbReference type="InterPro" id="IPR006119">
    <property type="entry name" value="Resolv_N"/>
</dbReference>
<dbReference type="SUPFAM" id="SSF53041">
    <property type="entry name" value="Resolvase-like"/>
    <property type="match status" value="1"/>
</dbReference>
<dbReference type="PANTHER" id="PTHR30461:SF23">
    <property type="entry name" value="DNA RECOMBINASE-RELATED"/>
    <property type="match status" value="1"/>
</dbReference>
<dbReference type="AlphaFoldDB" id="A0A7W8ND91"/>
<proteinExistence type="predicted"/>
<dbReference type="InterPro" id="IPR038109">
    <property type="entry name" value="DNA_bind_recomb_sf"/>
</dbReference>
<name>A0A7W8ND91_9DEIO</name>
<reference evidence="2 3" key="1">
    <citation type="submission" date="2020-08" db="EMBL/GenBank/DDBJ databases">
        <title>Genomic Encyclopedia of Type Strains, Phase IV (KMG-IV): sequencing the most valuable type-strain genomes for metagenomic binning, comparative biology and taxonomic classification.</title>
        <authorList>
            <person name="Goeker M."/>
        </authorList>
    </citation>
    <scope>NUCLEOTIDE SEQUENCE [LARGE SCALE GENOMIC DNA]</scope>
    <source>
        <strain evidence="2 3">DSM 27939</strain>
    </source>
</reference>
<dbReference type="Pfam" id="PF00239">
    <property type="entry name" value="Resolvase"/>
    <property type="match status" value="1"/>
</dbReference>
<gene>
    <name evidence="2" type="ORF">HNQ08_001201</name>
</gene>